<feature type="transmembrane region" description="Helical" evidence="1">
    <location>
        <begin position="123"/>
        <end position="141"/>
    </location>
</feature>
<evidence type="ECO:0000256" key="1">
    <source>
        <dbReference type="RuleBase" id="RU364085"/>
    </source>
</evidence>
<comment type="function">
    <text evidence="1">Involved in protein precursor import into chloroplasts. May be part of an intermediate translocation complex acting as a protein-conducting channel at the inner envelope.</text>
</comment>
<accession>A0A3G5CTP0</accession>
<protein>
    <recommendedName>
        <fullName evidence="1">Protein TIC 214</fullName>
    </recommendedName>
    <alternativeName>
        <fullName evidence="1">Translocon at the inner envelope membrane of chloroplasts 214</fullName>
    </alternativeName>
</protein>
<feature type="transmembrane region" description="Helical" evidence="1">
    <location>
        <begin position="85"/>
        <end position="102"/>
    </location>
</feature>
<proteinExistence type="inferred from homology"/>
<comment type="subcellular location">
    <subcellularLocation>
        <location evidence="1">Plastid</location>
        <location evidence="1">Chloroplast inner membrane</location>
    </subcellularLocation>
</comment>
<name>A0A3G5CTP0_9MONI</name>
<comment type="similarity">
    <text evidence="1">Belongs to the TIC214 family.</text>
</comment>
<comment type="subunit">
    <text evidence="1">Part of the Tic complex.</text>
</comment>
<feature type="transmembrane region" description="Helical" evidence="1">
    <location>
        <begin position="161"/>
        <end position="182"/>
    </location>
</feature>
<evidence type="ECO:0000313" key="2">
    <source>
        <dbReference type="EMBL" id="AYW16208.1"/>
    </source>
</evidence>
<keyword evidence="1" id="KW-1133">Transmembrane helix</keyword>
<keyword evidence="1" id="KW-0812">Transmembrane</keyword>
<feature type="transmembrane region" description="Helical" evidence="1">
    <location>
        <begin position="203"/>
        <end position="221"/>
    </location>
</feature>
<gene>
    <name evidence="2" type="primary">ycf1</name>
    <name evidence="1" type="synonym">TIC214</name>
</gene>
<geneLocation type="chloroplast" evidence="2"/>
<dbReference type="PANTHER" id="PTHR33163">
    <property type="entry name" value="PROTEIN TIC 214-RELATED"/>
    <property type="match status" value="1"/>
</dbReference>
<dbReference type="GO" id="GO:0015031">
    <property type="term" value="P:protein transport"/>
    <property type="evidence" value="ECO:0007669"/>
    <property type="project" value="UniProtKB-KW"/>
</dbReference>
<feature type="transmembrane region" description="Helical" evidence="1">
    <location>
        <begin position="20"/>
        <end position="43"/>
    </location>
</feature>
<sequence>MNKSLLLLTESPYPNIVYTYILLGLYYGILMTLPVGPSQILCMRSFLLSGNLSGLISLSGLFLAQIIIILSIYCSPIYLLISRPHTLTLVSLPYMAFFCLTLKDFQNYHTFLRPTISLRYSKLARLFLLSFLFQILNPIIFPNPVLTRLIYLHLFRYSTNRIFFIASVMGWLFGQVAFNYLSRLLLTRMEKDSTIPYLLTKRSIYLTFSIVLIYQSVAYLGRAPVPFLAKKFLNESEHIEMTFWDIVECPDLFWSFFRPWPNSCFDPARINRSNRFVKNNKSDNSFYKRRTSTYFFSESLIDGKERLSYASLPSLSIFDKWVYRSMKRYPRSIRTRFQLQDWVYRKMIRIDGFQKELTVRLKQLDTHSLMSKMIVLRTRLTSTKKTRIPRTYDPRVNKFRTRIPISQTFLSATELGMTPWEWVDFESNRIRVNEKVESNCLKNSFIDWISERNRKWRQNETPQPWETLPSRSRRIFQFLFKNRVLFDYEIQNILKEMRSSSTPNITWEEITNLEHEDQVLFFTYLQSGSCHQIDSIFSPPGLLIKNLKRLSNLKKKIHRLHKVENLSMDLARNIGIYLENLVDIPGIEGDFRQRKTRNMGVISVKEQSRSLRIVRRYAKISDFRRRLLKGSMRSRRRKIVLWKVFQDKIRSPFFLRSLEKPILIKLPIEQHTTARFISLVDDIRKYLDFKFDKELPDITPIPSSGRRSFINESKLVRSAVAARSDIGSIHNGRGYMLIFQSKFRKFIRIPVLIIIKNIGRMLLHQRSEWNKDWTNWRKETHINCTFDGEEVSQEELPPRWLREGIQIKIVYPFHLKPWHTNRSKKLDNLRQKRLKAMSKDPNRHIFKKFKRRKPKFTYLTVLGYQTDLPFGTIQKETPFWKPVRKKIIGICKRSLSRRFKHVYPVWISRFNWGKVSKANSISSEEKNHTLKFRRSVETQIDSVSKEKDSPLNNSIDYVRNYGQYAVINYGRSIAIGGEIHSVTDINKNLVSTDKVKEVSTTSEINNALIDFASFFSEFMETDELNLKRTSNSLVPENPTLNDLNLFDFEKANWKQPLNTEEVLLGLDLFCHELVDKIILIVMNLSDKTHRSSGYYSNYVVSFFTQLEKILHHINWKNNLLRRSLLLRFPLSSQASLYAGLWEIGMISYLDLDMLIHDSKSMNRYTKKNRFENSYNINSSCLSLQQSKLDIKETCVQSDIITTQFINLIGKTNHEETNKTTIQNFTDCVERWGVLNRIENLNKDNWNEWLNYLHRYKMPSSIWHNILPEKWEVHLNRLRKNKTTTRKSKSFQSKLYCYSLYEMKPSLRYRIGNLIKLRKHKNILQTLNDCVQNGDIQNLSVQQAIIEQKFHRNNHLKLSSKIRGRRANKFVDFWNPGGREIYNLQFDLISWLDLNVVRTTTFFNFKRETRKLKDSLLEDSDQYDLILDISRKFQTVTNELYEIMLDDREDTDFIFRWKCKFEVELEKMKSLIALIRTLGEEHDLVKLCRNTGVNSDLLNFYLSTTDKFDLIHDLFISSSHRLPIIFDDQDLLFKILQPLLGFNLRSKVGIIKKRLNRKVYNAKYISNVSRILNDWKWKNCCSYNIDDLLLPRRRWEFRFLRCLLLSDNLDMGIYPLHNLFFKTGETFTYKKSSLHHVPRPIGIQRIKRFLWPSFRLEEVACTGRFCISITNGNPFAALRIRMYPFSLSRKQLLKKSISPLPLVFL</sequence>
<keyword evidence="1" id="KW-0472">Membrane</keyword>
<feature type="transmembrane region" description="Helical" evidence="1">
    <location>
        <begin position="55"/>
        <end position="79"/>
    </location>
</feature>
<dbReference type="GO" id="GO:0009706">
    <property type="term" value="C:chloroplast inner membrane"/>
    <property type="evidence" value="ECO:0007669"/>
    <property type="project" value="UniProtKB-SubCell"/>
</dbReference>
<dbReference type="Pfam" id="PF05758">
    <property type="entry name" value="Ycf1"/>
    <property type="match status" value="3"/>
</dbReference>
<keyword evidence="1 2" id="KW-0934">Plastid</keyword>
<keyword evidence="1" id="KW-0813">Transport</keyword>
<dbReference type="InterPro" id="IPR008896">
    <property type="entry name" value="TIC214"/>
</dbReference>
<keyword evidence="1 2" id="KW-0150">Chloroplast</keyword>
<keyword evidence="1" id="KW-0653">Protein transport</keyword>
<organism evidence="2">
    <name type="scientific">Haplopteris elongata</name>
    <dbReference type="NCBI Taxonomy" id="451070"/>
    <lineage>
        <taxon>Eukaryota</taxon>
        <taxon>Viridiplantae</taxon>
        <taxon>Streptophyta</taxon>
        <taxon>Embryophyta</taxon>
        <taxon>Tracheophyta</taxon>
        <taxon>Polypodiopsida</taxon>
        <taxon>Polypodiidae</taxon>
        <taxon>Polypodiales</taxon>
        <taxon>Pteridineae</taxon>
        <taxon>Pteridaceae</taxon>
        <taxon>Vittarioideae</taxon>
        <taxon>Haplopteris</taxon>
    </lineage>
</organism>
<dbReference type="PANTHER" id="PTHR33163:SF40">
    <property type="entry name" value="PROTEIN TIC 214"/>
    <property type="match status" value="1"/>
</dbReference>
<keyword evidence="1" id="KW-1001">Plastid inner membrane</keyword>
<dbReference type="GeneID" id="38747062"/>
<dbReference type="EMBL" id="MH173086">
    <property type="protein sequence ID" value="AYW16208.1"/>
    <property type="molecule type" value="Genomic_DNA"/>
</dbReference>
<reference evidence="2" key="1">
    <citation type="journal article" date="2018" name="Genome Biol. Evol.">
        <title>Mobile Elements Shape Plastome Evolution in Ferns.</title>
        <authorList>
            <person name="Robison T.A."/>
            <person name="Grusz A.L."/>
            <person name="Wolf P.G."/>
            <person name="Mower J.P."/>
            <person name="Fauskee B.D."/>
            <person name="Sosa K."/>
            <person name="Schuettpelz E.L."/>
        </authorList>
    </citation>
    <scope>NUCLEOTIDE SEQUENCE</scope>
</reference>
<dbReference type="RefSeq" id="YP_009549146.1">
    <property type="nucleotide sequence ID" value="NC_040215.1"/>
</dbReference>